<organism evidence="1 2">
    <name type="scientific">Nitrosomonas halophila</name>
    <dbReference type="NCBI Taxonomy" id="44576"/>
    <lineage>
        <taxon>Bacteria</taxon>
        <taxon>Pseudomonadati</taxon>
        <taxon>Pseudomonadota</taxon>
        <taxon>Betaproteobacteria</taxon>
        <taxon>Nitrosomonadales</taxon>
        <taxon>Nitrosomonadaceae</taxon>
        <taxon>Nitrosomonas</taxon>
    </lineage>
</organism>
<protein>
    <recommendedName>
        <fullName evidence="3">Conjugal transfer protein TraD</fullName>
    </recommendedName>
</protein>
<dbReference type="EMBL" id="FNOY01000066">
    <property type="protein sequence ID" value="SDY81326.1"/>
    <property type="molecule type" value="Genomic_DNA"/>
</dbReference>
<evidence type="ECO:0000313" key="1">
    <source>
        <dbReference type="EMBL" id="SDY81326.1"/>
    </source>
</evidence>
<dbReference type="InterPro" id="IPR016703">
    <property type="entry name" value="Conjugal_tfr_TraD_b/g-type"/>
</dbReference>
<dbReference type="STRING" id="44576.SAMN05421881_10662"/>
<keyword evidence="2" id="KW-1185">Reference proteome</keyword>
<proteinExistence type="predicted"/>
<dbReference type="RefSeq" id="WP_090415508.1">
    <property type="nucleotide sequence ID" value="NZ_FNOY01000066.1"/>
</dbReference>
<name>A0A1H3MXK8_9PROT</name>
<dbReference type="OrthoDB" id="7477520at2"/>
<reference evidence="1 2" key="1">
    <citation type="submission" date="2016-10" db="EMBL/GenBank/DDBJ databases">
        <authorList>
            <person name="de Groot N.N."/>
        </authorList>
    </citation>
    <scope>NUCLEOTIDE SEQUENCE [LARGE SCALE GENOMIC DNA]</scope>
    <source>
        <strain evidence="1 2">Nm1</strain>
    </source>
</reference>
<evidence type="ECO:0000313" key="2">
    <source>
        <dbReference type="Proteomes" id="UP000198640"/>
    </source>
</evidence>
<dbReference type="PIRSF" id="PIRSF017849">
    <property type="entry name" value="Conjugal_transfer_TraD"/>
    <property type="match status" value="1"/>
</dbReference>
<sequence>MINLKNQATTDTVLPSFDDDANATETLREKLIDAQTPGYQVEFDPEEAEQAGAFIEDALTEEDAIESAVDSANEE</sequence>
<gene>
    <name evidence="1" type="ORF">SAMN05421881_10662</name>
</gene>
<evidence type="ECO:0008006" key="3">
    <source>
        <dbReference type="Google" id="ProtNLM"/>
    </source>
</evidence>
<dbReference type="Proteomes" id="UP000198640">
    <property type="component" value="Unassembled WGS sequence"/>
</dbReference>
<accession>A0A1H3MXK8</accession>
<dbReference type="AlphaFoldDB" id="A0A1H3MXK8"/>